<dbReference type="PANTHER" id="PTHR24422:SF21">
    <property type="entry name" value="CHEMOTAXIS PROTEIN METHYLTRANSFERASE 1"/>
    <property type="match status" value="1"/>
</dbReference>
<gene>
    <name evidence="8" type="ORF">DES40_1840</name>
</gene>
<evidence type="ECO:0000256" key="5">
    <source>
        <dbReference type="ARBA" id="ARBA00022691"/>
    </source>
</evidence>
<dbReference type="InterPro" id="IPR036804">
    <property type="entry name" value="CheR_N_sf"/>
</dbReference>
<accession>A0A420WDR7</accession>
<dbReference type="Gene3D" id="1.10.155.10">
    <property type="entry name" value="Chemotaxis receptor methyltransferase CheR, N-terminal domain"/>
    <property type="match status" value="1"/>
</dbReference>
<dbReference type="EMBL" id="RBII01000002">
    <property type="protein sequence ID" value="RKQ69060.1"/>
    <property type="molecule type" value="Genomic_DNA"/>
</dbReference>
<keyword evidence="4 8" id="KW-0808">Transferase</keyword>
<protein>
    <recommendedName>
        <fullName evidence="2">protein-glutamate O-methyltransferase</fullName>
        <ecNumber evidence="2">2.1.1.80</ecNumber>
    </recommendedName>
</protein>
<dbReference type="PANTHER" id="PTHR24422">
    <property type="entry name" value="CHEMOTAXIS PROTEIN METHYLTRANSFERASE"/>
    <property type="match status" value="1"/>
</dbReference>
<evidence type="ECO:0000259" key="7">
    <source>
        <dbReference type="PROSITE" id="PS50123"/>
    </source>
</evidence>
<dbReference type="InterPro" id="IPR050903">
    <property type="entry name" value="Bact_Chemotaxis_MeTrfase"/>
</dbReference>
<evidence type="ECO:0000256" key="3">
    <source>
        <dbReference type="ARBA" id="ARBA00022603"/>
    </source>
</evidence>
<feature type="region of interest" description="Disordered" evidence="6">
    <location>
        <begin position="289"/>
        <end position="311"/>
    </location>
</feature>
<feature type="compositionally biased region" description="Polar residues" evidence="6">
    <location>
        <begin position="302"/>
        <end position="311"/>
    </location>
</feature>
<name>A0A420WDR7_9PROT</name>
<dbReference type="Gene3D" id="3.40.50.150">
    <property type="entry name" value="Vaccinia Virus protein VP39"/>
    <property type="match status" value="1"/>
</dbReference>
<dbReference type="Proteomes" id="UP000282211">
    <property type="component" value="Unassembled WGS sequence"/>
</dbReference>
<dbReference type="Pfam" id="PF01739">
    <property type="entry name" value="CheR"/>
    <property type="match status" value="1"/>
</dbReference>
<dbReference type="InterPro" id="IPR022642">
    <property type="entry name" value="CheR_C"/>
</dbReference>
<evidence type="ECO:0000256" key="4">
    <source>
        <dbReference type="ARBA" id="ARBA00022679"/>
    </source>
</evidence>
<evidence type="ECO:0000313" key="9">
    <source>
        <dbReference type="Proteomes" id="UP000282211"/>
    </source>
</evidence>
<dbReference type="GO" id="GO:0008983">
    <property type="term" value="F:protein-glutamate O-methyltransferase activity"/>
    <property type="evidence" value="ECO:0007669"/>
    <property type="project" value="UniProtKB-EC"/>
</dbReference>
<dbReference type="EC" id="2.1.1.80" evidence="2"/>
<keyword evidence="9" id="KW-1185">Reference proteome</keyword>
<dbReference type="InterPro" id="IPR000780">
    <property type="entry name" value="CheR_MeTrfase"/>
</dbReference>
<keyword evidence="3 8" id="KW-0489">Methyltransferase</keyword>
<evidence type="ECO:0000256" key="1">
    <source>
        <dbReference type="ARBA" id="ARBA00001541"/>
    </source>
</evidence>
<dbReference type="SMART" id="SM00138">
    <property type="entry name" value="MeTrc"/>
    <property type="match status" value="1"/>
</dbReference>
<evidence type="ECO:0000256" key="6">
    <source>
        <dbReference type="SAM" id="MobiDB-lite"/>
    </source>
</evidence>
<keyword evidence="5" id="KW-0949">S-adenosyl-L-methionine</keyword>
<evidence type="ECO:0000256" key="2">
    <source>
        <dbReference type="ARBA" id="ARBA00012534"/>
    </source>
</evidence>
<sequence length="311" mass="34809">MSSVLSLNASYYEALKRLTLELAGVNLGSNHAFLVETRLSALARKEGFETLDALVDELFKTGHPKLAIQVVSALLERDTRFNNDPQSFTRFTDEVLPNLYRVRGGGHIRVLSFGCASGQEAYGIAMAFERARDQYPNLSLDIMGVDYPSTALDRAKSGRYTHFEVQRGLATRDLIDFFNPAPEAQSTDWIIRDRLKQYVRFEDVHLLSNLGTLPKFHAVLFRGSLPHYSATAQLRVLRGLASLVLPHGYLLLGTNETLNNFNFGFDTVGEGPGLYQKREEIVEDIEPIEDPNIKKPNGRKTFLSTSPQKSA</sequence>
<organism evidence="8 9">
    <name type="scientific">Litorimonas taeanensis</name>
    <dbReference type="NCBI Taxonomy" id="568099"/>
    <lineage>
        <taxon>Bacteria</taxon>
        <taxon>Pseudomonadati</taxon>
        <taxon>Pseudomonadota</taxon>
        <taxon>Alphaproteobacteria</taxon>
        <taxon>Maricaulales</taxon>
        <taxon>Robiginitomaculaceae</taxon>
    </lineage>
</organism>
<dbReference type="AlphaFoldDB" id="A0A420WDR7"/>
<comment type="caution">
    <text evidence="8">The sequence shown here is derived from an EMBL/GenBank/DDBJ whole genome shotgun (WGS) entry which is preliminary data.</text>
</comment>
<feature type="domain" description="CheR-type methyltransferase" evidence="7">
    <location>
        <begin position="1"/>
        <end position="258"/>
    </location>
</feature>
<dbReference type="GO" id="GO:0032259">
    <property type="term" value="P:methylation"/>
    <property type="evidence" value="ECO:0007669"/>
    <property type="project" value="UniProtKB-KW"/>
</dbReference>
<comment type="catalytic activity">
    <reaction evidence="1">
        <text>L-glutamyl-[protein] + S-adenosyl-L-methionine = [protein]-L-glutamate 5-O-methyl ester + S-adenosyl-L-homocysteine</text>
        <dbReference type="Rhea" id="RHEA:24452"/>
        <dbReference type="Rhea" id="RHEA-COMP:10208"/>
        <dbReference type="Rhea" id="RHEA-COMP:10311"/>
        <dbReference type="ChEBI" id="CHEBI:29973"/>
        <dbReference type="ChEBI" id="CHEBI:57856"/>
        <dbReference type="ChEBI" id="CHEBI:59789"/>
        <dbReference type="ChEBI" id="CHEBI:82795"/>
        <dbReference type="EC" id="2.1.1.80"/>
    </reaction>
</comment>
<dbReference type="SUPFAM" id="SSF53335">
    <property type="entry name" value="S-adenosyl-L-methionine-dependent methyltransferases"/>
    <property type="match status" value="1"/>
</dbReference>
<reference evidence="8 9" key="1">
    <citation type="submission" date="2018-10" db="EMBL/GenBank/DDBJ databases">
        <title>Genomic Encyclopedia of Type Strains, Phase IV (KMG-IV): sequencing the most valuable type-strain genomes for metagenomic binning, comparative biology and taxonomic classification.</title>
        <authorList>
            <person name="Goeker M."/>
        </authorList>
    </citation>
    <scope>NUCLEOTIDE SEQUENCE [LARGE SCALE GENOMIC DNA]</scope>
    <source>
        <strain evidence="8 9">DSM 22008</strain>
    </source>
</reference>
<dbReference type="InParanoid" id="A0A420WDR7"/>
<dbReference type="SUPFAM" id="SSF47757">
    <property type="entry name" value="Chemotaxis receptor methyltransferase CheR, N-terminal domain"/>
    <property type="match status" value="1"/>
</dbReference>
<dbReference type="RefSeq" id="WP_121101093.1">
    <property type="nucleotide sequence ID" value="NZ_RBII01000002.1"/>
</dbReference>
<dbReference type="FunCoup" id="A0A420WDR7">
    <property type="interactions" value="216"/>
</dbReference>
<dbReference type="OrthoDB" id="9816309at2"/>
<evidence type="ECO:0000313" key="8">
    <source>
        <dbReference type="EMBL" id="RKQ69060.1"/>
    </source>
</evidence>
<dbReference type="PRINTS" id="PR00996">
    <property type="entry name" value="CHERMTFRASE"/>
</dbReference>
<dbReference type="PROSITE" id="PS50123">
    <property type="entry name" value="CHER"/>
    <property type="match status" value="1"/>
</dbReference>
<dbReference type="InterPro" id="IPR029063">
    <property type="entry name" value="SAM-dependent_MTases_sf"/>
</dbReference>
<proteinExistence type="predicted"/>